<keyword evidence="4" id="KW-1185">Reference proteome</keyword>
<comment type="caution">
    <text evidence="3">The sequence shown here is derived from an EMBL/GenBank/DDBJ whole genome shotgun (WGS) entry which is preliminary data.</text>
</comment>
<dbReference type="Pfam" id="PF01042">
    <property type="entry name" value="Ribonuc_L-PSP"/>
    <property type="match status" value="1"/>
</dbReference>
<feature type="chain" id="PRO_5037587550" evidence="2">
    <location>
        <begin position="22"/>
        <end position="144"/>
    </location>
</feature>
<dbReference type="PANTHER" id="PTHR11803">
    <property type="entry name" value="2-IMINOBUTANOATE/2-IMINOPROPANOATE DEAMINASE RIDA"/>
    <property type="match status" value="1"/>
</dbReference>
<name>A0A919CIM3_9GAMM</name>
<sequence>MHAVKILFGAFALLTASALQAEAEFFTSNPDSPYSKAVKVGNLLFLAGQLGINRDNGELAPGGIQGETRQALENIKAIVEKNGGSMDQVPKCTVFLADIAEWASMNEVYVTYFPTNKPARSAVGNSGLGRDARVEIECIAALPN</sequence>
<dbReference type="InterPro" id="IPR035959">
    <property type="entry name" value="RutC-like_sf"/>
</dbReference>
<evidence type="ECO:0000256" key="1">
    <source>
        <dbReference type="ARBA" id="ARBA00010552"/>
    </source>
</evidence>
<accession>A0A919CIM3</accession>
<dbReference type="InterPro" id="IPR006056">
    <property type="entry name" value="RidA"/>
</dbReference>
<reference evidence="3" key="2">
    <citation type="submission" date="2020-09" db="EMBL/GenBank/DDBJ databases">
        <authorList>
            <person name="Sun Q."/>
            <person name="Kim S."/>
        </authorList>
    </citation>
    <scope>NUCLEOTIDE SEQUENCE</scope>
    <source>
        <strain evidence="3">KCTC 23430</strain>
    </source>
</reference>
<dbReference type="Gene3D" id="3.30.1330.40">
    <property type="entry name" value="RutC-like"/>
    <property type="match status" value="1"/>
</dbReference>
<dbReference type="GO" id="GO:0005829">
    <property type="term" value="C:cytosol"/>
    <property type="evidence" value="ECO:0007669"/>
    <property type="project" value="TreeGrafter"/>
</dbReference>
<dbReference type="EMBL" id="BMYM01000001">
    <property type="protein sequence ID" value="GHD26577.1"/>
    <property type="molecule type" value="Genomic_DNA"/>
</dbReference>
<feature type="signal peptide" evidence="2">
    <location>
        <begin position="1"/>
        <end position="21"/>
    </location>
</feature>
<comment type="similarity">
    <text evidence="1">Belongs to the RutC family.</text>
</comment>
<organism evidence="3 4">
    <name type="scientific">Parahalioglobus pacificus</name>
    <dbReference type="NCBI Taxonomy" id="930806"/>
    <lineage>
        <taxon>Bacteria</taxon>
        <taxon>Pseudomonadati</taxon>
        <taxon>Pseudomonadota</taxon>
        <taxon>Gammaproteobacteria</taxon>
        <taxon>Cellvibrionales</taxon>
        <taxon>Halieaceae</taxon>
        <taxon>Parahalioglobus</taxon>
    </lineage>
</organism>
<gene>
    <name evidence="3" type="ORF">GCM10007053_03650</name>
</gene>
<keyword evidence="2" id="KW-0732">Signal</keyword>
<dbReference type="PANTHER" id="PTHR11803:SF39">
    <property type="entry name" value="2-IMINOBUTANOATE_2-IMINOPROPANOATE DEAMINASE"/>
    <property type="match status" value="1"/>
</dbReference>
<reference evidence="3" key="1">
    <citation type="journal article" date="2014" name="Int. J. Syst. Evol. Microbiol.">
        <title>Complete genome sequence of Corynebacterium casei LMG S-19264T (=DSM 44701T), isolated from a smear-ripened cheese.</title>
        <authorList>
            <consortium name="US DOE Joint Genome Institute (JGI-PGF)"/>
            <person name="Walter F."/>
            <person name="Albersmeier A."/>
            <person name="Kalinowski J."/>
            <person name="Ruckert C."/>
        </authorList>
    </citation>
    <scope>NUCLEOTIDE SEQUENCE</scope>
    <source>
        <strain evidence="3">KCTC 23430</strain>
    </source>
</reference>
<dbReference type="RefSeq" id="WP_189474599.1">
    <property type="nucleotide sequence ID" value="NZ_BMYM01000001.1"/>
</dbReference>
<dbReference type="GO" id="GO:0019239">
    <property type="term" value="F:deaminase activity"/>
    <property type="evidence" value="ECO:0007669"/>
    <property type="project" value="TreeGrafter"/>
</dbReference>
<evidence type="ECO:0000313" key="4">
    <source>
        <dbReference type="Proteomes" id="UP000644693"/>
    </source>
</evidence>
<evidence type="ECO:0000256" key="2">
    <source>
        <dbReference type="SAM" id="SignalP"/>
    </source>
</evidence>
<dbReference type="InterPro" id="IPR019897">
    <property type="entry name" value="RidA_CS"/>
</dbReference>
<evidence type="ECO:0000313" key="3">
    <source>
        <dbReference type="EMBL" id="GHD26577.1"/>
    </source>
</evidence>
<dbReference type="Proteomes" id="UP000644693">
    <property type="component" value="Unassembled WGS sequence"/>
</dbReference>
<dbReference type="FunFam" id="3.30.1330.40:FF:000001">
    <property type="entry name" value="L-PSP family endoribonuclease"/>
    <property type="match status" value="1"/>
</dbReference>
<dbReference type="InterPro" id="IPR006175">
    <property type="entry name" value="YjgF/YER057c/UK114"/>
</dbReference>
<dbReference type="SUPFAM" id="SSF55298">
    <property type="entry name" value="YjgF-like"/>
    <property type="match status" value="1"/>
</dbReference>
<dbReference type="NCBIfam" id="TIGR00004">
    <property type="entry name" value="Rid family detoxifying hydrolase"/>
    <property type="match status" value="1"/>
</dbReference>
<dbReference type="CDD" id="cd00448">
    <property type="entry name" value="YjgF_YER057c_UK114_family"/>
    <property type="match status" value="1"/>
</dbReference>
<dbReference type="PROSITE" id="PS01094">
    <property type="entry name" value="UPF0076"/>
    <property type="match status" value="1"/>
</dbReference>
<dbReference type="AlphaFoldDB" id="A0A919CIM3"/>
<proteinExistence type="inferred from homology"/>
<protein>
    <submittedName>
        <fullName evidence="3">Reactive intermediate/imine deaminase</fullName>
    </submittedName>
</protein>